<gene>
    <name evidence="1" type="ORF">HPB47_025522</name>
</gene>
<reference evidence="1 2" key="1">
    <citation type="journal article" date="2020" name="Cell">
        <title>Large-Scale Comparative Analyses of Tick Genomes Elucidate Their Genetic Diversity and Vector Capacities.</title>
        <authorList>
            <consortium name="Tick Genome and Microbiome Consortium (TIGMIC)"/>
            <person name="Jia N."/>
            <person name="Wang J."/>
            <person name="Shi W."/>
            <person name="Du L."/>
            <person name="Sun Y."/>
            <person name="Zhan W."/>
            <person name="Jiang J.F."/>
            <person name="Wang Q."/>
            <person name="Zhang B."/>
            <person name="Ji P."/>
            <person name="Bell-Sakyi L."/>
            <person name="Cui X.M."/>
            <person name="Yuan T.T."/>
            <person name="Jiang B.G."/>
            <person name="Yang W.F."/>
            <person name="Lam T.T."/>
            <person name="Chang Q.C."/>
            <person name="Ding S.J."/>
            <person name="Wang X.J."/>
            <person name="Zhu J.G."/>
            <person name="Ruan X.D."/>
            <person name="Zhao L."/>
            <person name="Wei J.T."/>
            <person name="Ye R.Z."/>
            <person name="Que T.C."/>
            <person name="Du C.H."/>
            <person name="Zhou Y.H."/>
            <person name="Cheng J.X."/>
            <person name="Dai P.F."/>
            <person name="Guo W.B."/>
            <person name="Han X.H."/>
            <person name="Huang E.J."/>
            <person name="Li L.F."/>
            <person name="Wei W."/>
            <person name="Gao Y.C."/>
            <person name="Liu J.Z."/>
            <person name="Shao H.Z."/>
            <person name="Wang X."/>
            <person name="Wang C.C."/>
            <person name="Yang T.C."/>
            <person name="Huo Q.B."/>
            <person name="Li W."/>
            <person name="Chen H.Y."/>
            <person name="Chen S.E."/>
            <person name="Zhou L.G."/>
            <person name="Ni X.B."/>
            <person name="Tian J.H."/>
            <person name="Sheng Y."/>
            <person name="Liu T."/>
            <person name="Pan Y.S."/>
            <person name="Xia L.Y."/>
            <person name="Li J."/>
            <person name="Zhao F."/>
            <person name="Cao W.C."/>
        </authorList>
    </citation>
    <scope>NUCLEOTIDE SEQUENCE [LARGE SCALE GENOMIC DNA]</scope>
    <source>
        <strain evidence="1">Iper-2018</strain>
    </source>
</reference>
<dbReference type="EMBL" id="JABSTQ010009625">
    <property type="protein sequence ID" value="KAG0427432.1"/>
    <property type="molecule type" value="Genomic_DNA"/>
</dbReference>
<dbReference type="Proteomes" id="UP000805193">
    <property type="component" value="Unassembled WGS sequence"/>
</dbReference>
<accession>A0AC60Q3K2</accession>
<keyword evidence="2" id="KW-1185">Reference proteome</keyword>
<protein>
    <submittedName>
        <fullName evidence="1">Uncharacterized protein</fullName>
    </submittedName>
</protein>
<evidence type="ECO:0000313" key="1">
    <source>
        <dbReference type="EMBL" id="KAG0427432.1"/>
    </source>
</evidence>
<comment type="caution">
    <text evidence="1">The sequence shown here is derived from an EMBL/GenBank/DDBJ whole genome shotgun (WGS) entry which is preliminary data.</text>
</comment>
<sequence>MAGKKRKGKGSRCCVAGCSNYQLNSPGILFHRFPGDNERRKLWTDALYLWDPEKSLSPTARILICSDHFLPECYERNMRVLADSGFSTKYAKLKPDAVLLRDSSCNQNTFSLRDREISRDISLVAQCPHDARCVHALYPDRVAVAVIRNNAVVSIGVAWVHLHGGYWNYVIKIQNNERSHHTSY</sequence>
<evidence type="ECO:0000313" key="2">
    <source>
        <dbReference type="Proteomes" id="UP000805193"/>
    </source>
</evidence>
<proteinExistence type="predicted"/>
<name>A0AC60Q3K2_IXOPE</name>
<organism evidence="1 2">
    <name type="scientific">Ixodes persulcatus</name>
    <name type="common">Taiga tick</name>
    <dbReference type="NCBI Taxonomy" id="34615"/>
    <lineage>
        <taxon>Eukaryota</taxon>
        <taxon>Metazoa</taxon>
        <taxon>Ecdysozoa</taxon>
        <taxon>Arthropoda</taxon>
        <taxon>Chelicerata</taxon>
        <taxon>Arachnida</taxon>
        <taxon>Acari</taxon>
        <taxon>Parasitiformes</taxon>
        <taxon>Ixodida</taxon>
        <taxon>Ixodoidea</taxon>
        <taxon>Ixodidae</taxon>
        <taxon>Ixodinae</taxon>
        <taxon>Ixodes</taxon>
    </lineage>
</organism>